<name>A0A5C3KDU2_COPMA</name>
<dbReference type="EC" id="2.7.7.49" evidence="1"/>
<dbReference type="GO" id="GO:0042162">
    <property type="term" value="F:telomeric DNA binding"/>
    <property type="evidence" value="ECO:0007669"/>
    <property type="project" value="TreeGrafter"/>
</dbReference>
<comment type="similarity">
    <text evidence="1">Belongs to the reverse transcriptase family. Telomerase subfamily.</text>
</comment>
<dbReference type="PANTHER" id="PTHR12066">
    <property type="entry name" value="TELOMERASE REVERSE TRANSCRIPTASE"/>
    <property type="match status" value="1"/>
</dbReference>
<keyword evidence="1" id="KW-0779">Telomere</keyword>
<keyword evidence="1" id="KW-0539">Nucleus</keyword>
<sequence length="156" mass="17056">MCLPWAIVWYVRLLPISRFHPNLGLLKLGGKAEGFSVAPSFRNTVVAALRASEWDDLLFRIGVGAMLHLLSETSIFVPLPNGCLCQVTGEPVVFLVPLTKGLLGKTSANPATNIRLLKRPLPLSEAESESGSPPHKRPRLMKPAKFLLPPDVKITK</sequence>
<evidence type="ECO:0000313" key="3">
    <source>
        <dbReference type="EMBL" id="TFK18118.1"/>
    </source>
</evidence>
<organism evidence="3 4">
    <name type="scientific">Coprinopsis marcescibilis</name>
    <name type="common">Agaric fungus</name>
    <name type="synonym">Psathyrella marcescibilis</name>
    <dbReference type="NCBI Taxonomy" id="230819"/>
    <lineage>
        <taxon>Eukaryota</taxon>
        <taxon>Fungi</taxon>
        <taxon>Dikarya</taxon>
        <taxon>Basidiomycota</taxon>
        <taxon>Agaricomycotina</taxon>
        <taxon>Agaricomycetes</taxon>
        <taxon>Agaricomycetidae</taxon>
        <taxon>Agaricales</taxon>
        <taxon>Agaricineae</taxon>
        <taxon>Psathyrellaceae</taxon>
        <taxon>Coprinopsis</taxon>
    </lineage>
</organism>
<accession>A0A5C3KDU2</accession>
<protein>
    <recommendedName>
        <fullName evidence="1">Telomerase reverse transcriptase</fullName>
        <ecNumber evidence="1">2.7.7.49</ecNumber>
    </recommendedName>
    <alternativeName>
        <fullName evidence="1">Telomerase catalytic subunit</fullName>
    </alternativeName>
</protein>
<dbReference type="OrthoDB" id="289721at2759"/>
<proteinExistence type="inferred from homology"/>
<dbReference type="GO" id="GO:0003720">
    <property type="term" value="F:telomerase activity"/>
    <property type="evidence" value="ECO:0007669"/>
    <property type="project" value="InterPro"/>
</dbReference>
<dbReference type="GO" id="GO:0000781">
    <property type="term" value="C:chromosome, telomeric region"/>
    <property type="evidence" value="ECO:0007669"/>
    <property type="project" value="UniProtKB-SubCell"/>
</dbReference>
<dbReference type="GO" id="GO:0046872">
    <property type="term" value="F:metal ion binding"/>
    <property type="evidence" value="ECO:0007669"/>
    <property type="project" value="UniProtKB-KW"/>
</dbReference>
<comment type="subcellular location">
    <subcellularLocation>
        <location evidence="1">Nucleus</location>
    </subcellularLocation>
    <subcellularLocation>
        <location evidence="1">Chromosome</location>
        <location evidence="1">Telomere</location>
    </subcellularLocation>
</comment>
<reference evidence="3 4" key="1">
    <citation type="journal article" date="2019" name="Nat. Ecol. Evol.">
        <title>Megaphylogeny resolves global patterns of mushroom evolution.</title>
        <authorList>
            <person name="Varga T."/>
            <person name="Krizsan K."/>
            <person name="Foldi C."/>
            <person name="Dima B."/>
            <person name="Sanchez-Garcia M."/>
            <person name="Sanchez-Ramirez S."/>
            <person name="Szollosi G.J."/>
            <person name="Szarkandi J.G."/>
            <person name="Papp V."/>
            <person name="Albert L."/>
            <person name="Andreopoulos W."/>
            <person name="Angelini C."/>
            <person name="Antonin V."/>
            <person name="Barry K.W."/>
            <person name="Bougher N.L."/>
            <person name="Buchanan P."/>
            <person name="Buyck B."/>
            <person name="Bense V."/>
            <person name="Catcheside P."/>
            <person name="Chovatia M."/>
            <person name="Cooper J."/>
            <person name="Damon W."/>
            <person name="Desjardin D."/>
            <person name="Finy P."/>
            <person name="Geml J."/>
            <person name="Haridas S."/>
            <person name="Hughes K."/>
            <person name="Justo A."/>
            <person name="Karasinski D."/>
            <person name="Kautmanova I."/>
            <person name="Kiss B."/>
            <person name="Kocsube S."/>
            <person name="Kotiranta H."/>
            <person name="LaButti K.M."/>
            <person name="Lechner B.E."/>
            <person name="Liimatainen K."/>
            <person name="Lipzen A."/>
            <person name="Lukacs Z."/>
            <person name="Mihaltcheva S."/>
            <person name="Morgado L.N."/>
            <person name="Niskanen T."/>
            <person name="Noordeloos M.E."/>
            <person name="Ohm R.A."/>
            <person name="Ortiz-Santana B."/>
            <person name="Ovrebo C."/>
            <person name="Racz N."/>
            <person name="Riley R."/>
            <person name="Savchenko A."/>
            <person name="Shiryaev A."/>
            <person name="Soop K."/>
            <person name="Spirin V."/>
            <person name="Szebenyi C."/>
            <person name="Tomsovsky M."/>
            <person name="Tulloss R.E."/>
            <person name="Uehling J."/>
            <person name="Grigoriev I.V."/>
            <person name="Vagvolgyi C."/>
            <person name="Papp T."/>
            <person name="Martin F.M."/>
            <person name="Miettinen O."/>
            <person name="Hibbett D.S."/>
            <person name="Nagy L.G."/>
        </authorList>
    </citation>
    <scope>NUCLEOTIDE SEQUENCE [LARGE SCALE GENOMIC DNA]</scope>
    <source>
        <strain evidence="3 4">CBS 121175</strain>
    </source>
</reference>
<keyword evidence="1" id="KW-0548">Nucleotidyltransferase</keyword>
<dbReference type="AlphaFoldDB" id="A0A5C3KDU2"/>
<dbReference type="GO" id="GO:0007004">
    <property type="term" value="P:telomere maintenance via telomerase"/>
    <property type="evidence" value="ECO:0007669"/>
    <property type="project" value="TreeGrafter"/>
</dbReference>
<dbReference type="PANTHER" id="PTHR12066:SF0">
    <property type="entry name" value="TELOMERASE REVERSE TRANSCRIPTASE"/>
    <property type="match status" value="1"/>
</dbReference>
<dbReference type="EMBL" id="ML210429">
    <property type="protein sequence ID" value="TFK18118.1"/>
    <property type="molecule type" value="Genomic_DNA"/>
</dbReference>
<keyword evidence="1" id="KW-0695">RNA-directed DNA polymerase</keyword>
<keyword evidence="1" id="KW-0158">Chromosome</keyword>
<evidence type="ECO:0000256" key="1">
    <source>
        <dbReference type="RuleBase" id="RU365061"/>
    </source>
</evidence>
<dbReference type="GO" id="GO:0000333">
    <property type="term" value="C:telomerase catalytic core complex"/>
    <property type="evidence" value="ECO:0007669"/>
    <property type="project" value="TreeGrafter"/>
</dbReference>
<dbReference type="InterPro" id="IPR003545">
    <property type="entry name" value="Telomerase_RT"/>
</dbReference>
<feature type="region of interest" description="Disordered" evidence="2">
    <location>
        <begin position="123"/>
        <end position="156"/>
    </location>
</feature>
<dbReference type="GO" id="GO:0070034">
    <property type="term" value="F:telomerase RNA binding"/>
    <property type="evidence" value="ECO:0007669"/>
    <property type="project" value="TreeGrafter"/>
</dbReference>
<keyword evidence="1" id="KW-0460">Magnesium</keyword>
<keyword evidence="1" id="KW-0808">Transferase</keyword>
<dbReference type="STRING" id="230819.A0A5C3KDU2"/>
<keyword evidence="1" id="KW-0479">Metal-binding</keyword>
<evidence type="ECO:0000313" key="4">
    <source>
        <dbReference type="Proteomes" id="UP000307440"/>
    </source>
</evidence>
<comment type="function">
    <text evidence="1">Telomerase is a ribonucleoprotein enzyme essential for the replication of chromosome termini in most eukaryotes. It elongates telomeres. It is a reverse transcriptase that adds simple sequence repeats to chromosome ends by copying a template sequence within the RNA component of the enzyme.</text>
</comment>
<comment type="catalytic activity">
    <reaction evidence="1">
        <text>DNA(n) + a 2'-deoxyribonucleoside 5'-triphosphate = DNA(n+1) + diphosphate</text>
        <dbReference type="Rhea" id="RHEA:22508"/>
        <dbReference type="Rhea" id="RHEA-COMP:17339"/>
        <dbReference type="Rhea" id="RHEA-COMP:17340"/>
        <dbReference type="ChEBI" id="CHEBI:33019"/>
        <dbReference type="ChEBI" id="CHEBI:61560"/>
        <dbReference type="ChEBI" id="CHEBI:173112"/>
        <dbReference type="EC" id="2.7.7.49"/>
    </reaction>
</comment>
<keyword evidence="4" id="KW-1185">Reference proteome</keyword>
<dbReference type="Proteomes" id="UP000307440">
    <property type="component" value="Unassembled WGS sequence"/>
</dbReference>
<gene>
    <name evidence="3" type="ORF">FA15DRAFT_603881</name>
</gene>
<evidence type="ECO:0000256" key="2">
    <source>
        <dbReference type="SAM" id="MobiDB-lite"/>
    </source>
</evidence>